<reference evidence="2" key="1">
    <citation type="submission" date="2021-05" db="EMBL/GenBank/DDBJ databases">
        <authorList>
            <person name="Alioto T."/>
            <person name="Alioto T."/>
            <person name="Gomez Garrido J."/>
        </authorList>
    </citation>
    <scope>NUCLEOTIDE SEQUENCE</scope>
</reference>
<protein>
    <submittedName>
        <fullName evidence="2">Uncharacterized protein</fullName>
    </submittedName>
</protein>
<dbReference type="EMBL" id="HBUF01076690">
    <property type="protein sequence ID" value="CAG6631356.1"/>
    <property type="molecule type" value="Transcribed_RNA"/>
</dbReference>
<dbReference type="AlphaFoldDB" id="A0A8D8QG96"/>
<proteinExistence type="predicted"/>
<accession>A0A8D8QG96</accession>
<evidence type="ECO:0000256" key="1">
    <source>
        <dbReference type="SAM" id="MobiDB-lite"/>
    </source>
</evidence>
<dbReference type="EMBL" id="HBUF01076691">
    <property type="protein sequence ID" value="CAG6631357.1"/>
    <property type="molecule type" value="Transcribed_RNA"/>
</dbReference>
<evidence type="ECO:0000313" key="2">
    <source>
        <dbReference type="EMBL" id="CAG6631356.1"/>
    </source>
</evidence>
<feature type="region of interest" description="Disordered" evidence="1">
    <location>
        <begin position="1"/>
        <end position="22"/>
    </location>
</feature>
<dbReference type="EMBL" id="HBUF01076692">
    <property type="protein sequence ID" value="CAG6631358.1"/>
    <property type="molecule type" value="Transcribed_RNA"/>
</dbReference>
<organism evidence="2">
    <name type="scientific">Cacopsylla melanoneura</name>
    <dbReference type="NCBI Taxonomy" id="428564"/>
    <lineage>
        <taxon>Eukaryota</taxon>
        <taxon>Metazoa</taxon>
        <taxon>Ecdysozoa</taxon>
        <taxon>Arthropoda</taxon>
        <taxon>Hexapoda</taxon>
        <taxon>Insecta</taxon>
        <taxon>Pterygota</taxon>
        <taxon>Neoptera</taxon>
        <taxon>Paraneoptera</taxon>
        <taxon>Hemiptera</taxon>
        <taxon>Sternorrhyncha</taxon>
        <taxon>Psylloidea</taxon>
        <taxon>Psyllidae</taxon>
        <taxon>Psyllinae</taxon>
        <taxon>Cacopsylla</taxon>
    </lineage>
</organism>
<dbReference type="EMBL" id="HBUF01076693">
    <property type="protein sequence ID" value="CAG6631359.1"/>
    <property type="molecule type" value="Transcribed_RNA"/>
</dbReference>
<dbReference type="EMBL" id="HBUF01076689">
    <property type="protein sequence ID" value="CAG6631355.1"/>
    <property type="molecule type" value="Transcribed_RNA"/>
</dbReference>
<name>A0A8D8QG96_9HEMI</name>
<sequence>MASIVSLSRIDPPQKKNKKKKLQWQKYSGDIELMKPLSVLAQPKLCPGLGGGETLRTTRVEHLIALTARVRLTFVFVTNVFLQVRIFRERFVTLIARPAWTGRYHVRLGDCRVE</sequence>